<comment type="function">
    <text evidence="3">Purine nucleoside phosphorylase involved in purine salvage.</text>
</comment>
<protein>
    <recommendedName>
        <fullName evidence="3">Purine nucleoside phosphorylase</fullName>
        <shortName evidence="3">PNP</shortName>
        <ecNumber evidence="3">2.4.2.1</ecNumber>
    </recommendedName>
</protein>
<comment type="similarity">
    <text evidence="3">Belongs to the PNP/MTAP phosphorylase family. MTAP subfamily.</text>
</comment>
<feature type="binding site" evidence="3">
    <location>
        <position position="8"/>
    </location>
    <ligand>
        <name>phosphate</name>
        <dbReference type="ChEBI" id="CHEBI:43474"/>
    </ligand>
</feature>
<dbReference type="Pfam" id="PF01048">
    <property type="entry name" value="PNP_UDP_1"/>
    <property type="match status" value="1"/>
</dbReference>
<feature type="site" description="Important for substrate specificity" evidence="3">
    <location>
        <position position="217"/>
    </location>
</feature>
<keyword evidence="6" id="KW-1185">Reference proteome</keyword>
<dbReference type="Gene3D" id="3.40.50.1580">
    <property type="entry name" value="Nucleoside phosphorylase domain"/>
    <property type="match status" value="1"/>
</dbReference>
<dbReference type="EMBL" id="CP091511">
    <property type="protein sequence ID" value="UOO88396.1"/>
    <property type="molecule type" value="Genomic_DNA"/>
</dbReference>
<dbReference type="HAMAP" id="MF_01963">
    <property type="entry name" value="MTAP"/>
    <property type="match status" value="1"/>
</dbReference>
<dbReference type="GO" id="GO:0016757">
    <property type="term" value="F:glycosyltransferase activity"/>
    <property type="evidence" value="ECO:0007669"/>
    <property type="project" value="UniProtKB-KW"/>
</dbReference>
<dbReference type="RefSeq" id="WP_058358106.1">
    <property type="nucleotide sequence ID" value="NZ_CABKVG010000010.1"/>
</dbReference>
<evidence type="ECO:0000256" key="2">
    <source>
        <dbReference type="ARBA" id="ARBA00022679"/>
    </source>
</evidence>
<comment type="caution">
    <text evidence="3">Lacks conserved residue(s) required for the propagation of feature annotation.</text>
</comment>
<dbReference type="EC" id="2.4.2.1" evidence="3"/>
<feature type="binding site" evidence="3">
    <location>
        <position position="185"/>
    </location>
    <ligand>
        <name>phosphate</name>
        <dbReference type="ChEBI" id="CHEBI:43474"/>
    </ligand>
</feature>
<feature type="binding site" evidence="3">
    <location>
        <position position="184"/>
    </location>
    <ligand>
        <name>substrate</name>
    </ligand>
</feature>
<feature type="domain" description="Nucleoside phosphorylase" evidence="4">
    <location>
        <begin position="2"/>
        <end position="215"/>
    </location>
</feature>
<dbReference type="Proteomes" id="UP000832011">
    <property type="component" value="Chromosome"/>
</dbReference>
<gene>
    <name evidence="5" type="ORF">LVJ82_13055</name>
</gene>
<organism evidence="5 6">
    <name type="scientific">Vitreoscilla massiliensis</name>
    <dbReference type="NCBI Taxonomy" id="1689272"/>
    <lineage>
        <taxon>Bacteria</taxon>
        <taxon>Pseudomonadati</taxon>
        <taxon>Pseudomonadota</taxon>
        <taxon>Betaproteobacteria</taxon>
        <taxon>Neisseriales</taxon>
        <taxon>Neisseriaceae</taxon>
        <taxon>Vitreoscilla</taxon>
    </lineage>
</organism>
<name>A0ABY4DY03_9NEIS</name>
<evidence type="ECO:0000256" key="3">
    <source>
        <dbReference type="HAMAP-Rule" id="MF_01963"/>
    </source>
</evidence>
<proteinExistence type="inferred from homology"/>
<keyword evidence="3" id="KW-0660">Purine salvage</keyword>
<evidence type="ECO:0000256" key="1">
    <source>
        <dbReference type="ARBA" id="ARBA00022676"/>
    </source>
</evidence>
<dbReference type="InterPro" id="IPR000845">
    <property type="entry name" value="Nucleoside_phosphorylase_d"/>
</dbReference>
<feature type="binding site" evidence="3">
    <location>
        <begin position="50"/>
        <end position="51"/>
    </location>
    <ligand>
        <name>phosphate</name>
        <dbReference type="ChEBI" id="CHEBI:43474"/>
    </ligand>
</feature>
<dbReference type="CDD" id="cd09010">
    <property type="entry name" value="MTAP_SsMTAPII_like_MTIP"/>
    <property type="match status" value="1"/>
</dbReference>
<comment type="subunit">
    <text evidence="3">Homohexamer. Dimer of a homotrimer.</text>
</comment>
<keyword evidence="1 3" id="KW-0328">Glycosyltransferase</keyword>
<dbReference type="PANTHER" id="PTHR42679:SF2">
    <property type="entry name" value="S-METHYL-5'-THIOADENOSINE PHOSPHORYLASE"/>
    <property type="match status" value="1"/>
</dbReference>
<dbReference type="InterPro" id="IPR010044">
    <property type="entry name" value="MTAP"/>
</dbReference>
<accession>A0ABY4DY03</accession>
<dbReference type="PANTHER" id="PTHR42679">
    <property type="entry name" value="S-METHYL-5'-THIOADENOSINE PHOSPHORYLASE"/>
    <property type="match status" value="1"/>
</dbReference>
<comment type="miscellaneous">
    <text evidence="3">Although this enzyme belongs to the family of MTA phosphorylases based on sequence homology, it lacks several conserved amino acids in the substrate binding pocket that confer specificity towards MTA.</text>
</comment>
<keyword evidence="2 3" id="KW-0808">Transferase</keyword>
<sequence>MIAIIGGSGLTRLPEMNLSRRQIVRTPYGLPSSTLLFGNIGKLEVVFLARHGFGHTIAPHKINYRANVWALHHVGARSIISAAAVYSMNEALRPGNLVLPSDILDYSYDREHTFYQGEHQQVLHTAFDEPYDSGLKKMIAQSASQLAQLELKKEAVYACLQGPRFPSKAEVRRLSRDGADVFGMTGMPEAILAKELGMRYVHLCGIIGWAPGMEDTCATCSRAPGEETEYQAIAHIRALLAALS</sequence>
<reference evidence="5 6" key="1">
    <citation type="journal article" date="2022" name="Res Sq">
        <title>Evolution of multicellular longitudinally dividing oral cavity symbionts (Neisseriaceae).</title>
        <authorList>
            <person name="Nyongesa S."/>
            <person name="Weber P."/>
            <person name="Bernet E."/>
            <person name="Pullido F."/>
            <person name="Nieckarz M."/>
            <person name="Delaby M."/>
            <person name="Nieves C."/>
            <person name="Viehboeck T."/>
            <person name="Krause N."/>
            <person name="Rivera-Millot A."/>
            <person name="Nakamura A."/>
            <person name="Vischer N."/>
            <person name="VanNieuwenhze M."/>
            <person name="Brun Y."/>
            <person name="Cava F."/>
            <person name="Bulgheresi S."/>
            <person name="Veyrier F."/>
        </authorList>
    </citation>
    <scope>NUCLEOTIDE SEQUENCE [LARGE SCALE GENOMIC DNA]</scope>
    <source>
        <strain evidence="5 6">SN4</strain>
    </source>
</reference>
<dbReference type="SUPFAM" id="SSF53167">
    <property type="entry name" value="Purine and uridine phosphorylases"/>
    <property type="match status" value="1"/>
</dbReference>
<comment type="catalytic activity">
    <reaction evidence="3">
        <text>a purine D-ribonucleoside + phosphate = a purine nucleobase + alpha-D-ribose 1-phosphate</text>
        <dbReference type="Rhea" id="RHEA:19805"/>
        <dbReference type="ChEBI" id="CHEBI:26386"/>
        <dbReference type="ChEBI" id="CHEBI:43474"/>
        <dbReference type="ChEBI" id="CHEBI:57720"/>
        <dbReference type="ChEBI" id="CHEBI:142355"/>
        <dbReference type="EC" id="2.4.2.1"/>
    </reaction>
</comment>
<comment type="pathway">
    <text evidence="3">Purine metabolism; purine nucleoside salvage.</text>
</comment>
<evidence type="ECO:0000259" key="4">
    <source>
        <dbReference type="Pfam" id="PF01048"/>
    </source>
</evidence>
<dbReference type="InterPro" id="IPR035994">
    <property type="entry name" value="Nucleoside_phosphorylase_sf"/>
</dbReference>
<evidence type="ECO:0000313" key="6">
    <source>
        <dbReference type="Proteomes" id="UP000832011"/>
    </source>
</evidence>
<dbReference type="NCBIfam" id="NF006599">
    <property type="entry name" value="PRK09136.1"/>
    <property type="match status" value="1"/>
</dbReference>
<evidence type="ECO:0000313" key="5">
    <source>
        <dbReference type="EMBL" id="UOO88396.1"/>
    </source>
</evidence>